<reference evidence="1" key="1">
    <citation type="submission" date="2020-08" db="EMBL/GenBank/DDBJ databases">
        <title>Spodoptera exigua strain:BAW_Kor-Di-RS1 Genome sequencing and assembly.</title>
        <authorList>
            <person name="Kim J."/>
            <person name="Nam H.Y."/>
            <person name="Kwon M."/>
            <person name="Choi J.H."/>
            <person name="Cho S.R."/>
            <person name="Kim G.-H."/>
        </authorList>
    </citation>
    <scope>NUCLEOTIDE SEQUENCE</scope>
    <source>
        <strain evidence="1">BAW_Kor-Di-RS1</strain>
        <tissue evidence="1">Whole-body</tissue>
    </source>
</reference>
<protein>
    <submittedName>
        <fullName evidence="1">Uncharacterized protein</fullName>
    </submittedName>
</protein>
<evidence type="ECO:0000313" key="1">
    <source>
        <dbReference type="EMBL" id="KAF9409701.1"/>
    </source>
</evidence>
<comment type="caution">
    <text evidence="1">The sequence shown here is derived from an EMBL/GenBank/DDBJ whole genome shotgun (WGS) entry which is preliminary data.</text>
</comment>
<keyword evidence="2" id="KW-1185">Reference proteome</keyword>
<dbReference type="EMBL" id="JACKWZ010000302">
    <property type="protein sequence ID" value="KAF9409701.1"/>
    <property type="molecule type" value="Genomic_DNA"/>
</dbReference>
<sequence length="163" mass="19160">MNEMDRINNLFGRLDNFNNDPLQEVENSITITEPRVSKVYFRDKDPLQREFKKVKDEFEYLGRIGRYGGLKNIIVKIKKENGDIFRQTAEIENEGNFPCLGFNIVPQLTTSNYFFMNTSVRLYVIHCTNDKFVSLKLFTKHRPMYVCILVYNGGTMYPFLNCT</sequence>
<name>A0A835G7T5_SPOEX</name>
<dbReference type="AlphaFoldDB" id="A0A835G7T5"/>
<evidence type="ECO:0000313" key="2">
    <source>
        <dbReference type="Proteomes" id="UP000648187"/>
    </source>
</evidence>
<dbReference type="Proteomes" id="UP000648187">
    <property type="component" value="Unassembled WGS sequence"/>
</dbReference>
<accession>A0A835G7T5</accession>
<proteinExistence type="predicted"/>
<gene>
    <name evidence="1" type="ORF">HW555_010991</name>
</gene>
<organism evidence="1 2">
    <name type="scientific">Spodoptera exigua</name>
    <name type="common">Beet armyworm</name>
    <name type="synonym">Noctua fulgens</name>
    <dbReference type="NCBI Taxonomy" id="7107"/>
    <lineage>
        <taxon>Eukaryota</taxon>
        <taxon>Metazoa</taxon>
        <taxon>Ecdysozoa</taxon>
        <taxon>Arthropoda</taxon>
        <taxon>Hexapoda</taxon>
        <taxon>Insecta</taxon>
        <taxon>Pterygota</taxon>
        <taxon>Neoptera</taxon>
        <taxon>Endopterygota</taxon>
        <taxon>Lepidoptera</taxon>
        <taxon>Glossata</taxon>
        <taxon>Ditrysia</taxon>
        <taxon>Noctuoidea</taxon>
        <taxon>Noctuidae</taxon>
        <taxon>Amphipyrinae</taxon>
        <taxon>Spodoptera</taxon>
    </lineage>
</organism>